<name>A0A382VFH0_9ZZZZ</name>
<feature type="non-terminal residue" evidence="2">
    <location>
        <position position="206"/>
    </location>
</feature>
<organism evidence="2">
    <name type="scientific">marine metagenome</name>
    <dbReference type="NCBI Taxonomy" id="408172"/>
    <lineage>
        <taxon>unclassified sequences</taxon>
        <taxon>metagenomes</taxon>
        <taxon>ecological metagenomes</taxon>
    </lineage>
</organism>
<feature type="non-terminal residue" evidence="2">
    <location>
        <position position="1"/>
    </location>
</feature>
<feature type="region of interest" description="Disordered" evidence="1">
    <location>
        <begin position="1"/>
        <end position="32"/>
    </location>
</feature>
<proteinExistence type="predicted"/>
<feature type="compositionally biased region" description="Low complexity" evidence="1">
    <location>
        <begin position="1"/>
        <end position="18"/>
    </location>
</feature>
<dbReference type="AlphaFoldDB" id="A0A382VFH0"/>
<protein>
    <submittedName>
        <fullName evidence="2">Uncharacterized protein</fullName>
    </submittedName>
</protein>
<dbReference type="EMBL" id="UINC01151272">
    <property type="protein sequence ID" value="SVD44785.1"/>
    <property type="molecule type" value="Genomic_DNA"/>
</dbReference>
<evidence type="ECO:0000313" key="2">
    <source>
        <dbReference type="EMBL" id="SVD44785.1"/>
    </source>
</evidence>
<accession>A0A382VFH0</accession>
<feature type="region of interest" description="Disordered" evidence="1">
    <location>
        <begin position="130"/>
        <end position="162"/>
    </location>
</feature>
<feature type="compositionally biased region" description="Polar residues" evidence="1">
    <location>
        <begin position="19"/>
        <end position="32"/>
    </location>
</feature>
<reference evidence="2" key="1">
    <citation type="submission" date="2018-05" db="EMBL/GenBank/DDBJ databases">
        <authorList>
            <person name="Lanie J.A."/>
            <person name="Ng W.-L."/>
            <person name="Kazmierczak K.M."/>
            <person name="Andrzejewski T.M."/>
            <person name="Davidsen T.M."/>
            <person name="Wayne K.J."/>
            <person name="Tettelin H."/>
            <person name="Glass J.I."/>
            <person name="Rusch D."/>
            <person name="Podicherti R."/>
            <person name="Tsui H.-C.T."/>
            <person name="Winkler M.E."/>
        </authorList>
    </citation>
    <scope>NUCLEOTIDE SEQUENCE</scope>
</reference>
<feature type="compositionally biased region" description="Basic and acidic residues" evidence="1">
    <location>
        <begin position="134"/>
        <end position="150"/>
    </location>
</feature>
<gene>
    <name evidence="2" type="ORF">METZ01_LOCUS397639</name>
</gene>
<evidence type="ECO:0000256" key="1">
    <source>
        <dbReference type="SAM" id="MobiDB-lite"/>
    </source>
</evidence>
<sequence length="206" mass="21998">MNGSSAQKAAAAREASAAMGNTTEGTTHTYSSSLTSVHGMSSWYQGDSVKNRKSVAAVEASKPNNYTTTTLSYPEGLGDRDQGHWILFEILKNKPGKLAAAMGKEAEARNRVIANEKAARANYLMRGAAAANRDQTHAPDSVEKVRHRPPDAGLLNSSIQMKKPGSTTRLDTVIALYMPPSVQVRYDVKYGDQEIGIGAETGDAAV</sequence>